<accession>A0A2M8KBU9</accession>
<feature type="transmembrane region" description="Helical" evidence="5">
    <location>
        <begin position="35"/>
        <end position="57"/>
    </location>
</feature>
<organism evidence="7 8">
    <name type="scientific">Candidatus Portnoybacteria bacterium CG10_big_fil_rev_8_21_14_0_10_38_18</name>
    <dbReference type="NCBI Taxonomy" id="1974813"/>
    <lineage>
        <taxon>Bacteria</taxon>
        <taxon>Candidatus Portnoyibacteriota</taxon>
    </lineage>
</organism>
<dbReference type="Proteomes" id="UP000231648">
    <property type="component" value="Unassembled WGS sequence"/>
</dbReference>
<dbReference type="AlphaFoldDB" id="A0A2M8KBU9"/>
<gene>
    <name evidence="7" type="ORF">COU82_02175</name>
</gene>
<evidence type="ECO:0000313" key="8">
    <source>
        <dbReference type="Proteomes" id="UP000231648"/>
    </source>
</evidence>
<proteinExistence type="predicted"/>
<evidence type="ECO:0000256" key="5">
    <source>
        <dbReference type="SAM" id="Phobius"/>
    </source>
</evidence>
<keyword evidence="2 5" id="KW-0812">Transmembrane</keyword>
<feature type="transmembrane region" description="Helical" evidence="5">
    <location>
        <begin position="104"/>
        <end position="125"/>
    </location>
</feature>
<evidence type="ECO:0000256" key="2">
    <source>
        <dbReference type="ARBA" id="ARBA00022692"/>
    </source>
</evidence>
<feature type="transmembrane region" description="Helical" evidence="5">
    <location>
        <begin position="137"/>
        <end position="161"/>
    </location>
</feature>
<keyword evidence="3 5" id="KW-1133">Transmembrane helix</keyword>
<reference evidence="8" key="1">
    <citation type="submission" date="2017-09" db="EMBL/GenBank/DDBJ databases">
        <title>Depth-based differentiation of microbial function through sediment-hosted aquifers and enrichment of novel symbionts in the deep terrestrial subsurface.</title>
        <authorList>
            <person name="Probst A.J."/>
            <person name="Ladd B."/>
            <person name="Jarett J.K."/>
            <person name="Geller-Mcgrath D.E."/>
            <person name="Sieber C.M.K."/>
            <person name="Emerson J.B."/>
            <person name="Anantharaman K."/>
            <person name="Thomas B.C."/>
            <person name="Malmstrom R."/>
            <person name="Stieglmeier M."/>
            <person name="Klingl A."/>
            <person name="Woyke T."/>
            <person name="Ryan C.M."/>
            <person name="Banfield J.F."/>
        </authorList>
    </citation>
    <scope>NUCLEOTIDE SEQUENCE [LARGE SCALE GENOMIC DNA]</scope>
</reference>
<keyword evidence="4 5" id="KW-0472">Membrane</keyword>
<dbReference type="InterPro" id="IPR006977">
    <property type="entry name" value="Yip1_dom"/>
</dbReference>
<sequence>MPKKKELIIVSDIIDLIFRPRRGIAVINKRGRLDYAFFIVVIAGLLHGTSVFLWGTAPTPLAEHIKRYGLVYIPAITVILWLTLSLGLYFGGRILKTKLPYTKILTILGYIYSISIVTIFVFLPVKLLVWTKIPIQTIAWISSFLNKILLVWLAILTVLGIKELGRISTSKAGVVLAIGLVLHFTIFLCLGIIATILGLALFKRL</sequence>
<evidence type="ECO:0000256" key="4">
    <source>
        <dbReference type="ARBA" id="ARBA00023136"/>
    </source>
</evidence>
<name>A0A2M8KBU9_9BACT</name>
<dbReference type="GO" id="GO:0016020">
    <property type="term" value="C:membrane"/>
    <property type="evidence" value="ECO:0007669"/>
    <property type="project" value="UniProtKB-SubCell"/>
</dbReference>
<evidence type="ECO:0000259" key="6">
    <source>
        <dbReference type="Pfam" id="PF04893"/>
    </source>
</evidence>
<comment type="caution">
    <text evidence="7">The sequence shown here is derived from an EMBL/GenBank/DDBJ whole genome shotgun (WGS) entry which is preliminary data.</text>
</comment>
<dbReference type="EMBL" id="PFDX01000027">
    <property type="protein sequence ID" value="PJE57407.1"/>
    <property type="molecule type" value="Genomic_DNA"/>
</dbReference>
<protein>
    <recommendedName>
        <fullName evidence="6">Yip1 domain-containing protein</fullName>
    </recommendedName>
</protein>
<dbReference type="Pfam" id="PF04893">
    <property type="entry name" value="Yip1"/>
    <property type="match status" value="1"/>
</dbReference>
<comment type="subcellular location">
    <subcellularLocation>
        <location evidence="1">Membrane</location>
        <topology evidence="1">Multi-pass membrane protein</topology>
    </subcellularLocation>
</comment>
<feature type="transmembrane region" description="Helical" evidence="5">
    <location>
        <begin position="173"/>
        <end position="202"/>
    </location>
</feature>
<evidence type="ECO:0000256" key="1">
    <source>
        <dbReference type="ARBA" id="ARBA00004141"/>
    </source>
</evidence>
<feature type="domain" description="Yip1" evidence="6">
    <location>
        <begin position="15"/>
        <end position="188"/>
    </location>
</feature>
<evidence type="ECO:0000256" key="3">
    <source>
        <dbReference type="ARBA" id="ARBA00022989"/>
    </source>
</evidence>
<feature type="transmembrane region" description="Helical" evidence="5">
    <location>
        <begin position="69"/>
        <end position="92"/>
    </location>
</feature>
<evidence type="ECO:0000313" key="7">
    <source>
        <dbReference type="EMBL" id="PJE57407.1"/>
    </source>
</evidence>